<dbReference type="SUPFAM" id="SSF52540">
    <property type="entry name" value="P-loop containing nucleoside triphosphate hydrolases"/>
    <property type="match status" value="1"/>
</dbReference>
<dbReference type="EMBL" id="CP118166">
    <property type="protein sequence ID" value="WDI30334.1"/>
    <property type="molecule type" value="Genomic_DNA"/>
</dbReference>
<dbReference type="Pfam" id="PF14559">
    <property type="entry name" value="TPR_19"/>
    <property type="match status" value="2"/>
</dbReference>
<protein>
    <submittedName>
        <fullName evidence="2">Tetratricopeptide repeat protein</fullName>
    </submittedName>
</protein>
<evidence type="ECO:0000313" key="2">
    <source>
        <dbReference type="EMBL" id="WDI30334.1"/>
    </source>
</evidence>
<evidence type="ECO:0000313" key="3">
    <source>
        <dbReference type="Proteomes" id="UP001214043"/>
    </source>
</evidence>
<feature type="repeat" description="TPR" evidence="1">
    <location>
        <begin position="40"/>
        <end position="73"/>
    </location>
</feature>
<sequence length="449" mass="50316">MSIDPNDPRMRAIYDAYNRGDFKKEASLVVKLLKKHPKDAELLQRAGSTLAQLGQVEKAERYLKRALEVSPDNAQIWYMLGWVYRKMTNLPEAARCVEKVIALNPNLPEPYVDLGNFRLTQGNASAARACFEKAIKLNPGEVNAIVNLASLCEREHKFDEAQALAERAVSLAPTHAPAMITLAQVKLRQGKSVEAVAIVQKLMKTTVMNDQDSASAYNLIGQAKDRDGEYDAAFSAFEAANDKMHAHFSEAISTMDSALAPKSLQRLNMFFTEENVSGWTKLQDAEHPAPVFLLGFPRSGTTLLDQILNTHSAIKTLEEKENLIDIRNDIVKPVGGLKKLRAMNDKTINQYREKYWGRVRESFAGDINNGLIIDKMPLNMLMLGVIYRVFPEAKIIFAQRDPRDVVLSCYQQHFGMNAAMYQLLKFDTAAMYYDQVMSIGENMPHAPAA</sequence>
<dbReference type="PANTHER" id="PTHR12558:SF13">
    <property type="entry name" value="CELL DIVISION CYCLE PROTEIN 27 HOMOLOG"/>
    <property type="match status" value="1"/>
</dbReference>
<dbReference type="InterPro" id="IPR019734">
    <property type="entry name" value="TPR_rpt"/>
</dbReference>
<feature type="repeat" description="TPR" evidence="1">
    <location>
        <begin position="108"/>
        <end position="141"/>
    </location>
</feature>
<dbReference type="Gene3D" id="1.25.40.10">
    <property type="entry name" value="Tetratricopeptide repeat domain"/>
    <property type="match status" value="1"/>
</dbReference>
<dbReference type="PANTHER" id="PTHR12558">
    <property type="entry name" value="CELL DIVISION CYCLE 16,23,27"/>
    <property type="match status" value="1"/>
</dbReference>
<dbReference type="PROSITE" id="PS50293">
    <property type="entry name" value="TPR_REGION"/>
    <property type="match status" value="1"/>
</dbReference>
<evidence type="ECO:0000256" key="1">
    <source>
        <dbReference type="PROSITE-ProRule" id="PRU00339"/>
    </source>
</evidence>
<dbReference type="PROSITE" id="PS50005">
    <property type="entry name" value="TPR"/>
    <property type="match status" value="3"/>
</dbReference>
<dbReference type="SUPFAM" id="SSF48452">
    <property type="entry name" value="TPR-like"/>
    <property type="match status" value="1"/>
</dbReference>
<keyword evidence="1" id="KW-0802">TPR repeat</keyword>
<dbReference type="SMART" id="SM00028">
    <property type="entry name" value="TPR"/>
    <property type="match status" value="5"/>
</dbReference>
<dbReference type="Pfam" id="PF13469">
    <property type="entry name" value="Sulfotransfer_3"/>
    <property type="match status" value="1"/>
</dbReference>
<keyword evidence="3" id="KW-1185">Reference proteome</keyword>
<gene>
    <name evidence="2" type="ORF">PUV54_10225</name>
</gene>
<dbReference type="Pfam" id="PF13181">
    <property type="entry name" value="TPR_8"/>
    <property type="match status" value="2"/>
</dbReference>
<dbReference type="Proteomes" id="UP001214043">
    <property type="component" value="Chromosome"/>
</dbReference>
<dbReference type="Gene3D" id="3.40.50.300">
    <property type="entry name" value="P-loop containing nucleotide triphosphate hydrolases"/>
    <property type="match status" value="1"/>
</dbReference>
<dbReference type="RefSeq" id="WP_274492134.1">
    <property type="nucleotide sequence ID" value="NZ_CP118166.1"/>
</dbReference>
<dbReference type="InterPro" id="IPR027417">
    <property type="entry name" value="P-loop_NTPase"/>
</dbReference>
<feature type="repeat" description="TPR" evidence="1">
    <location>
        <begin position="74"/>
        <end position="107"/>
    </location>
</feature>
<dbReference type="AlphaFoldDB" id="A0AAE9ZA67"/>
<organism evidence="2 3">
    <name type="scientific">Hyphococcus flavus</name>
    <dbReference type="NCBI Taxonomy" id="1866326"/>
    <lineage>
        <taxon>Bacteria</taxon>
        <taxon>Pseudomonadati</taxon>
        <taxon>Pseudomonadota</taxon>
        <taxon>Alphaproteobacteria</taxon>
        <taxon>Parvularculales</taxon>
        <taxon>Parvularculaceae</taxon>
        <taxon>Hyphococcus</taxon>
    </lineage>
</organism>
<dbReference type="KEGG" id="hfl:PUV54_10225"/>
<dbReference type="InterPro" id="IPR011990">
    <property type="entry name" value="TPR-like_helical_dom_sf"/>
</dbReference>
<name>A0AAE9ZA67_9PROT</name>
<reference evidence="2" key="1">
    <citation type="submission" date="2023-02" db="EMBL/GenBank/DDBJ databases">
        <title>Genome sequence of Hyphococcus flavus.</title>
        <authorList>
            <person name="Rong J.-C."/>
            <person name="Zhao Q."/>
            <person name="Yi M."/>
            <person name="Wu J.-Y."/>
        </authorList>
    </citation>
    <scope>NUCLEOTIDE SEQUENCE</scope>
    <source>
        <strain evidence="2">MCCC 1K03223</strain>
    </source>
</reference>
<proteinExistence type="predicted"/>
<accession>A0AAE9ZA67</accession>